<gene>
    <name evidence="1" type="ORF">C7A10_28990</name>
</gene>
<dbReference type="InterPro" id="IPR009663">
    <property type="entry name" value="PAP_PilO"/>
</dbReference>
<dbReference type="EMBL" id="PVUH01000030">
    <property type="protein sequence ID" value="PRW84473.1"/>
    <property type="molecule type" value="Genomic_DNA"/>
</dbReference>
<proteinExistence type="predicted"/>
<dbReference type="Pfam" id="PF06864">
    <property type="entry name" value="PAP_PilO"/>
    <property type="match status" value="1"/>
</dbReference>
<name>A0A2T0HND2_PSEFL</name>
<reference evidence="1 2" key="1">
    <citation type="submission" date="2018-03" db="EMBL/GenBank/DDBJ databases">
        <title>Blue discolouration in mozzarella cheese caused by Pseudomonas fluorescens.</title>
        <authorList>
            <person name="Chiesa F."/>
            <person name="Dalmasso A."/>
            <person name="Lomonaco S."/>
        </authorList>
    </citation>
    <scope>NUCLEOTIDE SEQUENCE [LARGE SCALE GENOMIC DNA]</scope>
    <source>
        <strain evidence="1 2">11293</strain>
    </source>
</reference>
<evidence type="ECO:0000313" key="1">
    <source>
        <dbReference type="EMBL" id="PRW84473.1"/>
    </source>
</evidence>
<protein>
    <submittedName>
        <fullName evidence="1">Pilus assembly protein PilO</fullName>
    </submittedName>
</protein>
<dbReference type="Proteomes" id="UP000239731">
    <property type="component" value="Unassembled WGS sequence"/>
</dbReference>
<organism evidence="1 2">
    <name type="scientific">Pseudomonas fluorescens</name>
    <dbReference type="NCBI Taxonomy" id="294"/>
    <lineage>
        <taxon>Bacteria</taxon>
        <taxon>Pseudomonadati</taxon>
        <taxon>Pseudomonadota</taxon>
        <taxon>Gammaproteobacteria</taxon>
        <taxon>Pseudomonadales</taxon>
        <taxon>Pseudomonadaceae</taxon>
        <taxon>Pseudomonas</taxon>
    </lineage>
</organism>
<evidence type="ECO:0000313" key="2">
    <source>
        <dbReference type="Proteomes" id="UP000239731"/>
    </source>
</evidence>
<dbReference type="RefSeq" id="WP_106118637.1">
    <property type="nucleotide sequence ID" value="NZ_PVUH01000030.1"/>
</dbReference>
<dbReference type="AlphaFoldDB" id="A0A2T0HND2"/>
<accession>A0A2T0HND2</accession>
<comment type="caution">
    <text evidence="1">The sequence shown here is derived from an EMBL/GenBank/DDBJ whole genome shotgun (WGS) entry which is preliminary data.</text>
</comment>
<sequence>MPIIPNTDISTVKINGKEFVSGLMWRPLDRPRAYMAEAREVGKKFKMDIVAIRSGHIIQAGFVSKGNGVTKGMYSLACALAGQVKHESWIGAFELPDGRFALVAVFDGLILPDCDVIGDRQEIRNLLLEKDSQPKTMNFEKVYHPDSFGHRGEPLDIENLLIPSAMRKEYALKQLTFGLTKKEIVSGSCIAFMLLGALIGYQQWQAYQAREAQKEAHRLEQIRLSKLAELNALAGAEQTVKALLHPWATMPGVEDFLNGCQGAIESLPLSVGGWTFDSALCNAATVESVFGRSGKTTFLDFYQATQGRFPSPPVLLDGAERAGLGDEIKLGAGGDDELLPFEQLQADFTSHLQKLDLKAVVVEVPVVPPAPPPLPGEAQGHAAPVPDWKKFSFSFTSQYTPKFIFSGVNLRGFRLVEISVVRQGHQLSWSLKGELYAR</sequence>